<gene>
    <name evidence="2" type="ORF">GCM10010260_48000</name>
</gene>
<reference evidence="2" key="1">
    <citation type="journal article" date="2014" name="Int. J. Syst. Evol. Microbiol.">
        <title>Complete genome sequence of Corynebacterium casei LMG S-19264T (=DSM 44701T), isolated from a smear-ripened cheese.</title>
        <authorList>
            <consortium name="US DOE Joint Genome Institute (JGI-PGF)"/>
            <person name="Walter F."/>
            <person name="Albersmeier A."/>
            <person name="Kalinowski J."/>
            <person name="Ruckert C."/>
        </authorList>
    </citation>
    <scope>NUCLEOTIDE SEQUENCE</scope>
    <source>
        <strain evidence="2">JCM 4369</strain>
    </source>
</reference>
<proteinExistence type="predicted"/>
<dbReference type="Proteomes" id="UP000618795">
    <property type="component" value="Unassembled WGS sequence"/>
</dbReference>
<evidence type="ECO:0000313" key="3">
    <source>
        <dbReference type="Proteomes" id="UP000618795"/>
    </source>
</evidence>
<feature type="region of interest" description="Disordered" evidence="1">
    <location>
        <begin position="1"/>
        <end position="33"/>
    </location>
</feature>
<sequence length="99" mass="10189">MAAHVRQAEPPGRRRDGGGTAQQDTAAAHPDRRVGLAVAVDLRPGPGRPGGGPAPVPAAVDQSAKLAPKYGVPVVETPEVLGETMREPVVVIFLPSEGR</sequence>
<evidence type="ECO:0000313" key="2">
    <source>
        <dbReference type="EMBL" id="GGV05264.1"/>
    </source>
</evidence>
<reference evidence="2" key="2">
    <citation type="submission" date="2020-09" db="EMBL/GenBank/DDBJ databases">
        <authorList>
            <person name="Sun Q."/>
            <person name="Ohkuma M."/>
        </authorList>
    </citation>
    <scope>NUCLEOTIDE SEQUENCE</scope>
    <source>
        <strain evidence="2">JCM 4369</strain>
    </source>
</reference>
<evidence type="ECO:0000256" key="1">
    <source>
        <dbReference type="SAM" id="MobiDB-lite"/>
    </source>
</evidence>
<name>A0A918IF60_9ACTN</name>
<dbReference type="EMBL" id="BMTD01000011">
    <property type="protein sequence ID" value="GGV05264.1"/>
    <property type="molecule type" value="Genomic_DNA"/>
</dbReference>
<dbReference type="AlphaFoldDB" id="A0A918IF60"/>
<accession>A0A918IF60</accession>
<organism evidence="2 3">
    <name type="scientific">Streptomyces filipinensis</name>
    <dbReference type="NCBI Taxonomy" id="66887"/>
    <lineage>
        <taxon>Bacteria</taxon>
        <taxon>Bacillati</taxon>
        <taxon>Actinomycetota</taxon>
        <taxon>Actinomycetes</taxon>
        <taxon>Kitasatosporales</taxon>
        <taxon>Streptomycetaceae</taxon>
        <taxon>Streptomyces</taxon>
    </lineage>
</organism>
<keyword evidence="3" id="KW-1185">Reference proteome</keyword>
<protein>
    <submittedName>
        <fullName evidence="2">Uncharacterized protein</fullName>
    </submittedName>
</protein>
<comment type="caution">
    <text evidence="2">The sequence shown here is derived from an EMBL/GenBank/DDBJ whole genome shotgun (WGS) entry which is preliminary data.</text>
</comment>